<dbReference type="InterPro" id="IPR025646">
    <property type="entry name" value="DUF4350"/>
</dbReference>
<sequence length="397" mass="46578">MLKSKYYILLIVLVFFGSYVFLESTSQAPLDWTDSYWKTHSKPFGAEVFHQIFTKHLEQTQETQQSTYETLTETYKTGNYLFFNGSLGLGKYDTQELLCWIDNGNTVMMSAEYLPKTILDTLNLKKEKFVFDKQFTYQPSVTLDTTNQGEVFDFKKNLNIHYFTNTDTLKHQVLGYSKVVNDDSTTTKYLPNFIKADLGRGELYLHLFPKAFTNYFLVNDKNAIYTEQVLSGLNYDQSILVDEYYKAQRVLQKPHLLQYLVADKHLRWAYYLLLLLAVIYIVFEGKRKQKPIKVLQPYENKTYAFTKTIAEMYYRKKDHKSIATKQIEHFYDFVRSQYNISTTHLDDDFVAQLASKSGKAPQEIKSLLKYIKNIESQKSISKEQLLKLEKQLSNLKN</sequence>
<comment type="caution">
    <text evidence="3">The sequence shown here is derived from an EMBL/GenBank/DDBJ whole genome shotgun (WGS) entry which is preliminary data.</text>
</comment>
<reference evidence="3 4" key="1">
    <citation type="submission" date="2019-04" db="EMBL/GenBank/DDBJ databases">
        <title>Psychroflexus halotolerans sp. nov., isolated from a marine solar saltern.</title>
        <authorList>
            <person name="Feng X."/>
        </authorList>
    </citation>
    <scope>NUCLEOTIDE SEQUENCE [LARGE SCALE GENOMIC DNA]</scope>
    <source>
        <strain evidence="3 4">WDS2C27</strain>
    </source>
</reference>
<gene>
    <name evidence="3" type="ORF">FCN74_05700</name>
</gene>
<proteinExistence type="predicted"/>
<keyword evidence="1" id="KW-1133">Transmembrane helix</keyword>
<dbReference type="Pfam" id="PF14258">
    <property type="entry name" value="DUF4350"/>
    <property type="match status" value="1"/>
</dbReference>
<keyword evidence="1" id="KW-0812">Transmembrane</keyword>
<evidence type="ECO:0000313" key="3">
    <source>
        <dbReference type="EMBL" id="TKS56530.1"/>
    </source>
</evidence>
<accession>A0A4U5TQP3</accession>
<feature type="transmembrane region" description="Helical" evidence="1">
    <location>
        <begin position="268"/>
        <end position="283"/>
    </location>
</feature>
<dbReference type="Proteomes" id="UP000306552">
    <property type="component" value="Unassembled WGS sequence"/>
</dbReference>
<dbReference type="EMBL" id="SWMU01000002">
    <property type="protein sequence ID" value="TKS56530.1"/>
    <property type="molecule type" value="Genomic_DNA"/>
</dbReference>
<name>A0A4U5TQP3_9FLAO</name>
<dbReference type="RefSeq" id="WP_138931633.1">
    <property type="nucleotide sequence ID" value="NZ_SWMU01000002.1"/>
</dbReference>
<evidence type="ECO:0000313" key="4">
    <source>
        <dbReference type="Proteomes" id="UP000306552"/>
    </source>
</evidence>
<organism evidence="3 4">
    <name type="scientific">Mesohalobacter halotolerans</name>
    <dbReference type="NCBI Taxonomy" id="1883405"/>
    <lineage>
        <taxon>Bacteria</taxon>
        <taxon>Pseudomonadati</taxon>
        <taxon>Bacteroidota</taxon>
        <taxon>Flavobacteriia</taxon>
        <taxon>Flavobacteriales</taxon>
        <taxon>Flavobacteriaceae</taxon>
        <taxon>Mesohalobacter</taxon>
    </lineage>
</organism>
<evidence type="ECO:0000259" key="2">
    <source>
        <dbReference type="Pfam" id="PF14258"/>
    </source>
</evidence>
<protein>
    <submittedName>
        <fullName evidence="3">DUF4350 domain-containing protein</fullName>
    </submittedName>
</protein>
<keyword evidence="1" id="KW-0472">Membrane</keyword>
<feature type="domain" description="DUF4350" evidence="2">
    <location>
        <begin position="41"/>
        <end position="230"/>
    </location>
</feature>
<dbReference type="AlphaFoldDB" id="A0A4U5TQP3"/>
<dbReference type="OrthoDB" id="1111222at2"/>
<evidence type="ECO:0000256" key="1">
    <source>
        <dbReference type="SAM" id="Phobius"/>
    </source>
</evidence>
<keyword evidence="4" id="KW-1185">Reference proteome</keyword>